<feature type="transmembrane region" description="Helical" evidence="6">
    <location>
        <begin position="99"/>
        <end position="116"/>
    </location>
</feature>
<dbReference type="PANTHER" id="PTHR11360:SF308">
    <property type="entry name" value="BLL3089 PROTEIN"/>
    <property type="match status" value="1"/>
</dbReference>
<feature type="transmembrane region" description="Helical" evidence="6">
    <location>
        <begin position="344"/>
        <end position="363"/>
    </location>
</feature>
<organism evidence="8 9">
    <name type="scientific">Mesobacillus boroniphilus</name>
    <dbReference type="NCBI Taxonomy" id="308892"/>
    <lineage>
        <taxon>Bacteria</taxon>
        <taxon>Bacillati</taxon>
        <taxon>Bacillota</taxon>
        <taxon>Bacilli</taxon>
        <taxon>Bacillales</taxon>
        <taxon>Bacillaceae</taxon>
        <taxon>Mesobacillus</taxon>
    </lineage>
</organism>
<keyword evidence="3 6" id="KW-0812">Transmembrane</keyword>
<dbReference type="SUPFAM" id="SSF103473">
    <property type="entry name" value="MFS general substrate transporter"/>
    <property type="match status" value="1"/>
</dbReference>
<dbReference type="Pfam" id="PF07690">
    <property type="entry name" value="MFS_1"/>
    <property type="match status" value="1"/>
</dbReference>
<accession>A0A944CQG4</accession>
<reference evidence="8 9" key="1">
    <citation type="journal article" date="2021" name="Microorganisms">
        <title>Bacterial Dimethylsulfoniopropionate Biosynthesis in the East China Sea.</title>
        <authorList>
            <person name="Liu J."/>
            <person name="Zhang Y."/>
            <person name="Liu J."/>
            <person name="Zhong H."/>
            <person name="Williams B.T."/>
            <person name="Zheng Y."/>
            <person name="Curson A.R.J."/>
            <person name="Sun C."/>
            <person name="Sun H."/>
            <person name="Song D."/>
            <person name="Wagner Mackenzie B."/>
            <person name="Bermejo Martinez A."/>
            <person name="Todd J.D."/>
            <person name="Zhang X.H."/>
        </authorList>
    </citation>
    <scope>NUCLEOTIDE SEQUENCE [LARGE SCALE GENOMIC DNA]</scope>
    <source>
        <strain evidence="8 9">ESS08</strain>
    </source>
</reference>
<dbReference type="GO" id="GO:0022857">
    <property type="term" value="F:transmembrane transporter activity"/>
    <property type="evidence" value="ECO:0007669"/>
    <property type="project" value="InterPro"/>
</dbReference>
<name>A0A944CQG4_9BACI</name>
<dbReference type="Proteomes" id="UP000761411">
    <property type="component" value="Unassembled WGS sequence"/>
</dbReference>
<dbReference type="PROSITE" id="PS50850">
    <property type="entry name" value="MFS"/>
    <property type="match status" value="1"/>
</dbReference>
<evidence type="ECO:0000256" key="3">
    <source>
        <dbReference type="ARBA" id="ARBA00022692"/>
    </source>
</evidence>
<evidence type="ECO:0000256" key="1">
    <source>
        <dbReference type="ARBA" id="ARBA00004651"/>
    </source>
</evidence>
<evidence type="ECO:0000256" key="2">
    <source>
        <dbReference type="ARBA" id="ARBA00022448"/>
    </source>
</evidence>
<dbReference type="InterPro" id="IPR011701">
    <property type="entry name" value="MFS"/>
</dbReference>
<dbReference type="InterPro" id="IPR020846">
    <property type="entry name" value="MFS_dom"/>
</dbReference>
<feature type="transmembrane region" description="Helical" evidence="6">
    <location>
        <begin position="187"/>
        <end position="208"/>
    </location>
</feature>
<feature type="transmembrane region" description="Helical" evidence="6">
    <location>
        <begin position="26"/>
        <end position="44"/>
    </location>
</feature>
<feature type="transmembrane region" description="Helical" evidence="6">
    <location>
        <begin position="255"/>
        <end position="278"/>
    </location>
</feature>
<evidence type="ECO:0000259" key="7">
    <source>
        <dbReference type="PROSITE" id="PS50850"/>
    </source>
</evidence>
<keyword evidence="5 6" id="KW-0472">Membrane</keyword>
<gene>
    <name evidence="8" type="ORF">DYI25_21705</name>
</gene>
<dbReference type="PANTHER" id="PTHR11360">
    <property type="entry name" value="MONOCARBOXYLATE TRANSPORTER"/>
    <property type="match status" value="1"/>
</dbReference>
<evidence type="ECO:0000313" key="9">
    <source>
        <dbReference type="Proteomes" id="UP000761411"/>
    </source>
</evidence>
<comment type="caution">
    <text evidence="8">The sequence shown here is derived from an EMBL/GenBank/DDBJ whole genome shotgun (WGS) entry which is preliminary data.</text>
</comment>
<keyword evidence="2" id="KW-0813">Transport</keyword>
<dbReference type="AlphaFoldDB" id="A0A944CQG4"/>
<dbReference type="EMBL" id="QTKX01000006">
    <property type="protein sequence ID" value="MBS8267027.1"/>
    <property type="molecule type" value="Genomic_DNA"/>
</dbReference>
<feature type="transmembrane region" description="Helical" evidence="6">
    <location>
        <begin position="411"/>
        <end position="429"/>
    </location>
</feature>
<comment type="subcellular location">
    <subcellularLocation>
        <location evidence="1">Cell membrane</location>
        <topology evidence="1">Multi-pass membrane protein</topology>
    </subcellularLocation>
</comment>
<evidence type="ECO:0000256" key="5">
    <source>
        <dbReference type="ARBA" id="ARBA00023136"/>
    </source>
</evidence>
<dbReference type="InterPro" id="IPR050327">
    <property type="entry name" value="Proton-linked_MCT"/>
</dbReference>
<keyword evidence="4 6" id="KW-1133">Transmembrane helix</keyword>
<evidence type="ECO:0000313" key="8">
    <source>
        <dbReference type="EMBL" id="MBS8267027.1"/>
    </source>
</evidence>
<keyword evidence="9" id="KW-1185">Reference proteome</keyword>
<feature type="transmembrane region" description="Helical" evidence="6">
    <location>
        <begin position="320"/>
        <end position="338"/>
    </location>
</feature>
<feature type="transmembrane region" description="Helical" evidence="6">
    <location>
        <begin position="64"/>
        <end position="87"/>
    </location>
</feature>
<evidence type="ECO:0000256" key="4">
    <source>
        <dbReference type="ARBA" id="ARBA00022989"/>
    </source>
</evidence>
<dbReference type="InterPro" id="IPR036259">
    <property type="entry name" value="MFS_trans_sf"/>
</dbReference>
<feature type="transmembrane region" description="Helical" evidence="6">
    <location>
        <begin position="383"/>
        <end position="405"/>
    </location>
</feature>
<protein>
    <submittedName>
        <fullName evidence="8">MFS transporter</fullName>
    </submittedName>
</protein>
<feature type="transmembrane region" description="Helical" evidence="6">
    <location>
        <begin position="290"/>
        <end position="313"/>
    </location>
</feature>
<dbReference type="GO" id="GO:0005886">
    <property type="term" value="C:plasma membrane"/>
    <property type="evidence" value="ECO:0007669"/>
    <property type="project" value="UniProtKB-SubCell"/>
</dbReference>
<evidence type="ECO:0000256" key="6">
    <source>
        <dbReference type="SAM" id="Phobius"/>
    </source>
</evidence>
<dbReference type="Gene3D" id="1.20.1250.20">
    <property type="entry name" value="MFS general substrate transporter like domains"/>
    <property type="match status" value="1"/>
</dbReference>
<sequence>MEFCYDVLGGFGMNTSGLSAPFKTNFYYGWVIVFIAGLGVFFSGPGQTYSVSVFIDSYIKDFGWSRSHVSAVYSLATLAAGICMFFVGRFVDKWGQRKMSVIVGIGLAFASFWNSMVVNTAMLFIGFFLIRVLGQGSMSLIPNTLVPQWFITKRGKAMSLMAIGGFASSAALPPLNAWLVATWGWSFSWKVWGILLLVVFVPLAYLLIRNKPEDIGEYPDGVKRNWTNDHADPNRTSKHFEEVNWTVQEAVKTRAYWLLLFCVGIPSLVNTGLTFHLISIFKTNGISPGIAALVLSLMALIGFPVTLIAGPLLDRVKVQYVLAGIFAGEIIFILVLLAADRTAIAIIFGVLWGISGGFERITLNYVWPSFFGRQSLGSIKGSAMTVTVLGSALGPLPFGLAFDLFGGYEEILLFSIILPVLGITASLLAKKPVKEG</sequence>
<dbReference type="CDD" id="cd17355">
    <property type="entry name" value="MFS_YcxA_like"/>
    <property type="match status" value="1"/>
</dbReference>
<feature type="domain" description="Major facilitator superfamily (MFS) profile" evidence="7">
    <location>
        <begin position="32"/>
        <end position="434"/>
    </location>
</feature>
<proteinExistence type="predicted"/>
<feature type="transmembrane region" description="Helical" evidence="6">
    <location>
        <begin position="158"/>
        <end position="181"/>
    </location>
</feature>